<organism evidence="1">
    <name type="scientific">Streptomyces anulatus</name>
    <name type="common">Streptomyces chrysomallus</name>
    <dbReference type="NCBI Taxonomy" id="1892"/>
    <lineage>
        <taxon>Bacteria</taxon>
        <taxon>Bacillati</taxon>
        <taxon>Actinomycetota</taxon>
        <taxon>Actinomycetes</taxon>
        <taxon>Kitasatosporales</taxon>
        <taxon>Streptomycetaceae</taxon>
        <taxon>Streptomyces</taxon>
    </lineage>
</organism>
<dbReference type="RefSeq" id="WP_164256736.1">
    <property type="nucleotide sequence ID" value="NZ_JAAGMK010000127.1"/>
</dbReference>
<protein>
    <submittedName>
        <fullName evidence="1">Uncharacterized protein</fullName>
    </submittedName>
</protein>
<name>A0A6G3SLG5_STRAQ</name>
<dbReference type="AlphaFoldDB" id="A0A6G3SLG5"/>
<reference evidence="1" key="1">
    <citation type="submission" date="2020-01" db="EMBL/GenBank/DDBJ databases">
        <title>Insect and environment-associated Actinomycetes.</title>
        <authorList>
            <person name="Currrie C."/>
            <person name="Chevrette M."/>
            <person name="Carlson C."/>
            <person name="Stubbendieck R."/>
            <person name="Wendt-Pienkowski E."/>
        </authorList>
    </citation>
    <scope>NUCLEOTIDE SEQUENCE</scope>
    <source>
        <strain evidence="1">SID505</strain>
    </source>
</reference>
<proteinExistence type="predicted"/>
<dbReference type="EMBL" id="JAAGMK010000127">
    <property type="protein sequence ID" value="NEB83592.1"/>
    <property type="molecule type" value="Genomic_DNA"/>
</dbReference>
<sequence>MANGLRWIPTTYDLGYTFTLCEGIGPRDLLVRMGAEPHHLHELADDVVADLQMRPEGGHLSDLDFLDWEDESLVARLTEAGFLSHPGVLVRAGAVPGWAYAIESITSRAPAHLTALSRGTRAYTVFRGVNGEHEIGYAVDGRIMAYYQPHDLHSAGADGGPGVPGFEYSGEELPDVAFLRFLEREHGIHVSWEDFQAPLPTAAFA</sequence>
<accession>A0A6G3SLG5</accession>
<gene>
    <name evidence="1" type="ORF">G3I43_05250</name>
</gene>
<evidence type="ECO:0000313" key="1">
    <source>
        <dbReference type="EMBL" id="NEB83592.1"/>
    </source>
</evidence>
<comment type="caution">
    <text evidence="1">The sequence shown here is derived from an EMBL/GenBank/DDBJ whole genome shotgun (WGS) entry which is preliminary data.</text>
</comment>
<dbReference type="InterPro" id="IPR045592">
    <property type="entry name" value="DUF6461"/>
</dbReference>
<dbReference type="Pfam" id="PF20062">
    <property type="entry name" value="DUF6461"/>
    <property type="match status" value="1"/>
</dbReference>